<evidence type="ECO:0000259" key="9">
    <source>
        <dbReference type="Pfam" id="PF02878"/>
    </source>
</evidence>
<organism evidence="12 13">
    <name type="scientific">Pollutimonas subterranea</name>
    <dbReference type="NCBI Taxonomy" id="2045210"/>
    <lineage>
        <taxon>Bacteria</taxon>
        <taxon>Pseudomonadati</taxon>
        <taxon>Pseudomonadota</taxon>
        <taxon>Betaproteobacteria</taxon>
        <taxon>Burkholderiales</taxon>
        <taxon>Alcaligenaceae</taxon>
        <taxon>Pollutimonas</taxon>
    </lineage>
</organism>
<dbReference type="SUPFAM" id="SSF55957">
    <property type="entry name" value="Phosphoglucomutase, C-terminal domain"/>
    <property type="match status" value="1"/>
</dbReference>
<dbReference type="PRINTS" id="PR00509">
    <property type="entry name" value="PGMPMM"/>
</dbReference>
<dbReference type="SUPFAM" id="SSF53738">
    <property type="entry name" value="Phosphoglucomutase, first 3 domains"/>
    <property type="match status" value="3"/>
</dbReference>
<evidence type="ECO:0000256" key="1">
    <source>
        <dbReference type="ARBA" id="ARBA00001946"/>
    </source>
</evidence>
<evidence type="ECO:0000256" key="3">
    <source>
        <dbReference type="ARBA" id="ARBA00022553"/>
    </source>
</evidence>
<evidence type="ECO:0000259" key="10">
    <source>
        <dbReference type="Pfam" id="PF02879"/>
    </source>
</evidence>
<dbReference type="GO" id="GO:0004615">
    <property type="term" value="F:phosphomannomutase activity"/>
    <property type="evidence" value="ECO:0007669"/>
    <property type="project" value="UniProtKB-EC"/>
</dbReference>
<feature type="domain" description="Alpha-D-phosphohexomutase alpha/beta/alpha" evidence="11">
    <location>
        <begin position="268"/>
        <end position="376"/>
    </location>
</feature>
<dbReference type="Pfam" id="PF00408">
    <property type="entry name" value="PGM_PMM_IV"/>
    <property type="match status" value="1"/>
</dbReference>
<evidence type="ECO:0000259" key="8">
    <source>
        <dbReference type="Pfam" id="PF00408"/>
    </source>
</evidence>
<keyword evidence="6 12" id="KW-0413">Isomerase</keyword>
<dbReference type="InterPro" id="IPR005843">
    <property type="entry name" value="A-D-PHexomutase_C"/>
</dbReference>
<protein>
    <submittedName>
        <fullName evidence="12">Phosphomannomutase/phosphoglucomutase</fullName>
        <ecNumber evidence="12">5.4.2.2</ecNumber>
        <ecNumber evidence="12">5.4.2.8</ecNumber>
    </submittedName>
</protein>
<dbReference type="InterPro" id="IPR016055">
    <property type="entry name" value="A-D-PHexomutase_a/b/a-I/II/III"/>
</dbReference>
<evidence type="ECO:0000256" key="4">
    <source>
        <dbReference type="ARBA" id="ARBA00022723"/>
    </source>
</evidence>
<evidence type="ECO:0000256" key="7">
    <source>
        <dbReference type="RuleBase" id="RU004326"/>
    </source>
</evidence>
<keyword evidence="3" id="KW-0597">Phosphoprotein</keyword>
<accession>A0A2N4U4R2</accession>
<dbReference type="GO" id="GO:0005975">
    <property type="term" value="P:carbohydrate metabolic process"/>
    <property type="evidence" value="ECO:0007669"/>
    <property type="project" value="InterPro"/>
</dbReference>
<evidence type="ECO:0000256" key="2">
    <source>
        <dbReference type="ARBA" id="ARBA00010231"/>
    </source>
</evidence>
<evidence type="ECO:0000313" key="12">
    <source>
        <dbReference type="EMBL" id="PLC50011.1"/>
    </source>
</evidence>
<dbReference type="PANTHER" id="PTHR43771:SF2">
    <property type="entry name" value="PHOSPHOMANNOMUTASE_PHOSPHOGLUCOMUTASE"/>
    <property type="match status" value="1"/>
</dbReference>
<comment type="cofactor">
    <cofactor evidence="1">
        <name>Mg(2+)</name>
        <dbReference type="ChEBI" id="CHEBI:18420"/>
    </cofactor>
</comment>
<name>A0A2N4U4R2_9BURK</name>
<evidence type="ECO:0000256" key="6">
    <source>
        <dbReference type="ARBA" id="ARBA00023235"/>
    </source>
</evidence>
<dbReference type="EC" id="5.4.2.8" evidence="12"/>
<dbReference type="OrthoDB" id="9803322at2"/>
<keyword evidence="13" id="KW-1185">Reference proteome</keyword>
<dbReference type="GO" id="GO:0000287">
    <property type="term" value="F:magnesium ion binding"/>
    <property type="evidence" value="ECO:0007669"/>
    <property type="project" value="InterPro"/>
</dbReference>
<dbReference type="AlphaFoldDB" id="A0A2N4U4R2"/>
<comment type="caution">
    <text evidence="12">The sequence shown here is derived from an EMBL/GenBank/DDBJ whole genome shotgun (WGS) entry which is preliminary data.</text>
</comment>
<dbReference type="PROSITE" id="PS00710">
    <property type="entry name" value="PGM_PMM"/>
    <property type="match status" value="1"/>
</dbReference>
<dbReference type="PANTHER" id="PTHR43771">
    <property type="entry name" value="PHOSPHOMANNOMUTASE"/>
    <property type="match status" value="1"/>
</dbReference>
<proteinExistence type="inferred from homology"/>
<dbReference type="EMBL" id="PDNW01000007">
    <property type="protein sequence ID" value="PLC50011.1"/>
    <property type="molecule type" value="Genomic_DNA"/>
</dbReference>
<feature type="domain" description="Alpha-D-phosphohexomutase alpha/beta/alpha" evidence="9">
    <location>
        <begin position="18"/>
        <end position="147"/>
    </location>
</feature>
<comment type="similarity">
    <text evidence="2 7">Belongs to the phosphohexose mutase family.</text>
</comment>
<dbReference type="Pfam" id="PF02879">
    <property type="entry name" value="PGM_PMM_II"/>
    <property type="match status" value="1"/>
</dbReference>
<gene>
    <name evidence="12" type="ORF">CR159_10285</name>
</gene>
<dbReference type="RefSeq" id="WP_102073865.1">
    <property type="nucleotide sequence ID" value="NZ_PDNW01000007.1"/>
</dbReference>
<dbReference type="InterPro" id="IPR016066">
    <property type="entry name" value="A-D-PHexomutase_CS"/>
</dbReference>
<sequence length="471" mass="51177">MIFQGYIVTDSQPLPSAVFKAYDIRGTVPEQLNPQFAHLLGLALAERARSEGITTLVVGYDGRLSSPDLSLALQNGLMQGGINTIDVGMVPTPLVYFATHVEKTGSGVAITGSHNPSNYNGFKMMMGGKTLHGDDIQGLKQIMTRLDASATHATQGSRSTLELLDTYVERVSSDVKLSRPMKIAIDCGNGVGGVVATQLFKALGCTVDELFCDVDGTFPNHHPDPADPHNLEDLIRHVKETDCELGLAFDGDADRLGVVTKSGAIIWPDRQLILYALDILQRQPGSTIIFDVKCSRHVARAIDEAGGKPLMWQTGHSMIKAKLAETGAPLAGEMSGHIFFKERWYGFDDGLYTGARLLEILSRHEQPSTLLEALPQDISTPELKLEMREGEPHALISRLQKEAQFPKAASINTIDGVRAEYKDGFGLARASNTTPVVVLRFEGDTQEALDEIKAEFRAALTTLVPDIALPF</sequence>
<dbReference type="Pfam" id="PF02878">
    <property type="entry name" value="PGM_PMM_I"/>
    <property type="match status" value="1"/>
</dbReference>
<evidence type="ECO:0000313" key="13">
    <source>
        <dbReference type="Proteomes" id="UP000234190"/>
    </source>
</evidence>
<dbReference type="Pfam" id="PF02880">
    <property type="entry name" value="PGM_PMM_III"/>
    <property type="match status" value="1"/>
</dbReference>
<dbReference type="InterPro" id="IPR005844">
    <property type="entry name" value="A-D-PHexomutase_a/b/a-I"/>
</dbReference>
<dbReference type="GO" id="GO:0004614">
    <property type="term" value="F:phosphoglucomutase activity"/>
    <property type="evidence" value="ECO:0007669"/>
    <property type="project" value="UniProtKB-EC"/>
</dbReference>
<dbReference type="Gene3D" id="3.40.120.10">
    <property type="entry name" value="Alpha-D-Glucose-1,6-Bisphosphate, subunit A, domain 3"/>
    <property type="match status" value="3"/>
</dbReference>
<dbReference type="InterPro" id="IPR005841">
    <property type="entry name" value="Alpha-D-phosphohexomutase_SF"/>
</dbReference>
<dbReference type="EC" id="5.4.2.2" evidence="12"/>
<keyword evidence="5 7" id="KW-0460">Magnesium</keyword>
<feature type="domain" description="Alpha-D-phosphohexomutase C-terminal" evidence="8">
    <location>
        <begin position="396"/>
        <end position="458"/>
    </location>
</feature>
<evidence type="ECO:0000259" key="11">
    <source>
        <dbReference type="Pfam" id="PF02880"/>
    </source>
</evidence>
<keyword evidence="4 7" id="KW-0479">Metal-binding</keyword>
<dbReference type="Proteomes" id="UP000234190">
    <property type="component" value="Unassembled WGS sequence"/>
</dbReference>
<dbReference type="InterPro" id="IPR036900">
    <property type="entry name" value="A-D-PHexomutase_C_sf"/>
</dbReference>
<feature type="domain" description="Alpha-D-phosphohexomutase alpha/beta/alpha" evidence="10">
    <location>
        <begin position="166"/>
        <end position="263"/>
    </location>
</feature>
<reference evidence="12 13" key="1">
    <citation type="submission" date="2017-10" db="EMBL/GenBank/DDBJ databases">
        <title>Two draft genome sequences of Pusillimonas sp. strains isolated from a nitrate- and radionuclide-contaminated groundwater in Russia.</title>
        <authorList>
            <person name="Grouzdev D.S."/>
            <person name="Tourova T.P."/>
            <person name="Goeva M.A."/>
            <person name="Babich T.L."/>
            <person name="Sokolova D.S."/>
            <person name="Abdullin R."/>
            <person name="Poltaraus A.B."/>
            <person name="Toshchakov S.V."/>
            <person name="Nazina T.N."/>
        </authorList>
    </citation>
    <scope>NUCLEOTIDE SEQUENCE [LARGE SCALE GENOMIC DNA]</scope>
    <source>
        <strain evidence="12 13">JR1/69-3-13</strain>
    </source>
</reference>
<dbReference type="InterPro" id="IPR005845">
    <property type="entry name" value="A-D-PHexomutase_a/b/a-II"/>
</dbReference>
<dbReference type="CDD" id="cd03089">
    <property type="entry name" value="PMM_PGM"/>
    <property type="match status" value="1"/>
</dbReference>
<evidence type="ECO:0000256" key="5">
    <source>
        <dbReference type="ARBA" id="ARBA00022842"/>
    </source>
</evidence>
<dbReference type="InterPro" id="IPR005846">
    <property type="entry name" value="A-D-PHexomutase_a/b/a-III"/>
</dbReference>
<dbReference type="Gene3D" id="3.30.310.50">
    <property type="entry name" value="Alpha-D-phosphohexomutase, C-terminal domain"/>
    <property type="match status" value="1"/>
</dbReference>